<evidence type="ECO:0000256" key="2">
    <source>
        <dbReference type="SAM" id="MobiDB-lite"/>
    </source>
</evidence>
<dbReference type="FunCoup" id="I3MHF2">
    <property type="interactions" value="3467"/>
</dbReference>
<organism evidence="3 4">
    <name type="scientific">Ictidomys tridecemlineatus</name>
    <name type="common">Thirteen-lined ground squirrel</name>
    <name type="synonym">Spermophilus tridecemlineatus</name>
    <dbReference type="NCBI Taxonomy" id="43179"/>
    <lineage>
        <taxon>Eukaryota</taxon>
        <taxon>Metazoa</taxon>
        <taxon>Chordata</taxon>
        <taxon>Craniata</taxon>
        <taxon>Vertebrata</taxon>
        <taxon>Euteleostomi</taxon>
        <taxon>Mammalia</taxon>
        <taxon>Eutheria</taxon>
        <taxon>Euarchontoglires</taxon>
        <taxon>Glires</taxon>
        <taxon>Rodentia</taxon>
        <taxon>Sciuromorpha</taxon>
        <taxon>Sciuridae</taxon>
        <taxon>Xerinae</taxon>
        <taxon>Marmotini</taxon>
        <taxon>Ictidomys</taxon>
    </lineage>
</organism>
<dbReference type="GO" id="GO:0005654">
    <property type="term" value="C:nucleoplasm"/>
    <property type="evidence" value="ECO:0007669"/>
    <property type="project" value="Ensembl"/>
</dbReference>
<evidence type="ECO:0000313" key="4">
    <source>
        <dbReference type="Proteomes" id="UP000005215"/>
    </source>
</evidence>
<dbReference type="HOGENOM" id="CLU_057527_0_0_1"/>
<dbReference type="AlphaFoldDB" id="I3MHF2"/>
<dbReference type="GO" id="GO:0031625">
    <property type="term" value="F:ubiquitin protein ligase binding"/>
    <property type="evidence" value="ECO:0007669"/>
    <property type="project" value="Ensembl"/>
</dbReference>
<reference evidence="4" key="1">
    <citation type="submission" date="2011-11" db="EMBL/GenBank/DDBJ databases">
        <title>The Draft Genome of Spermophilus tridecemlineatus.</title>
        <authorList>
            <consortium name="The Broad Institute Genome Assembly &amp; Analysis Group"/>
            <consortium name="Computational R&amp;D Group"/>
            <consortium name="and Sequencing Platform"/>
            <person name="Di Palma F."/>
            <person name="Alfoldi J."/>
            <person name="Johnson J."/>
            <person name="Berlin A."/>
            <person name="Gnerre S."/>
            <person name="Jaffe D."/>
            <person name="MacCallum I."/>
            <person name="Young S."/>
            <person name="Walker B.J."/>
            <person name="Lindblad-Toh K."/>
        </authorList>
    </citation>
    <scope>NUCLEOTIDE SEQUENCE [LARGE SCALE GENOMIC DNA]</scope>
</reference>
<feature type="region of interest" description="Disordered" evidence="2">
    <location>
        <begin position="15"/>
        <end position="63"/>
    </location>
</feature>
<gene>
    <name evidence="3" type="primary">BLZF1</name>
</gene>
<protein>
    <submittedName>
        <fullName evidence="3">Basic leucine zipper nuclear factor 1</fullName>
    </submittedName>
</protein>
<dbReference type="PANTHER" id="PTHR13066">
    <property type="entry name" value="BASIC LEUCINE ZIPPER NUCLEAR FACTOR 1 BLZF1 PROTEIN"/>
    <property type="match status" value="1"/>
</dbReference>
<proteinExistence type="predicted"/>
<accession>I3MHF2</accession>
<evidence type="ECO:0000313" key="3">
    <source>
        <dbReference type="Ensembl" id="ENSSTOP00000010309.3"/>
    </source>
</evidence>
<sequence>KKKMTTLKSLETKVTLTSTPIRGAGDGMETEEPPTSIETTSGVQSIKHHILQSPPKKAAPSENPGVLQLGKILSEKAVEVEAIRIRVPKTAITHDIPNKNGKVKSLGYHRGEFHGQPEGVLEPRKELSEVKTVLEKLKNSERRLLQDKEGLSNQLRVQTEVNRELKKLLVASVGDDLQYHFERLAREKNQLILENEALGRNTAQLSEQLERMSIQCDVWRSKFLASRVMADELTSSRAVLQRHNRDAQSAIQDLLSEREQFRQEMRATRKFLEELLVSLQWGREQTYSPSAQPQSTAELALTNHNLAKALNSHLLGNVGIGSQKKIPSTVEFCSSPAEKMAEKVLRILDPVTCTESSSDNLFSQSSPTTLLATKKNIGRFHPYTRYENVTFNCCNHCQGELIVL</sequence>
<dbReference type="GO" id="GO:0007030">
    <property type="term" value="P:Golgi organization"/>
    <property type="evidence" value="ECO:0007669"/>
    <property type="project" value="Ensembl"/>
</dbReference>
<dbReference type="GeneTree" id="ENSGT00390000009400"/>
<reference evidence="3" key="3">
    <citation type="submission" date="2025-09" db="UniProtKB">
        <authorList>
            <consortium name="Ensembl"/>
        </authorList>
    </citation>
    <scope>IDENTIFICATION</scope>
</reference>
<keyword evidence="4" id="KW-1185">Reference proteome</keyword>
<dbReference type="eggNOG" id="KOG4074">
    <property type="taxonomic scope" value="Eukaryota"/>
</dbReference>
<keyword evidence="1" id="KW-0175">Coiled coil</keyword>
<dbReference type="Proteomes" id="UP000005215">
    <property type="component" value="Unassembled WGS sequence"/>
</dbReference>
<dbReference type="STRING" id="43179.ENSSTOP00000010309"/>
<dbReference type="GO" id="GO:0043001">
    <property type="term" value="P:Golgi to plasma membrane protein transport"/>
    <property type="evidence" value="ECO:0007669"/>
    <property type="project" value="Ensembl"/>
</dbReference>
<dbReference type="InParanoid" id="I3MHF2"/>
<dbReference type="EMBL" id="AGTP01015068">
    <property type="status" value="NOT_ANNOTATED_CDS"/>
    <property type="molecule type" value="Genomic_DNA"/>
</dbReference>
<dbReference type="Ensembl" id="ENSSTOT00000011488.3">
    <property type="protein sequence ID" value="ENSSTOP00000010309.3"/>
    <property type="gene ID" value="ENSSTOG00000011491.3"/>
</dbReference>
<evidence type="ECO:0000256" key="1">
    <source>
        <dbReference type="SAM" id="Coils"/>
    </source>
</evidence>
<dbReference type="GO" id="GO:0000139">
    <property type="term" value="C:Golgi membrane"/>
    <property type="evidence" value="ECO:0007669"/>
    <property type="project" value="TreeGrafter"/>
</dbReference>
<dbReference type="InterPro" id="IPR013183">
    <property type="entry name" value="Hsk3-like"/>
</dbReference>
<dbReference type="InterPro" id="IPR027095">
    <property type="entry name" value="Golgin-45"/>
</dbReference>
<feature type="coiled-coil region" evidence="1">
    <location>
        <begin position="181"/>
        <end position="215"/>
    </location>
</feature>
<dbReference type="PANTHER" id="PTHR13066:SF2">
    <property type="entry name" value="GOLGIN-45"/>
    <property type="match status" value="1"/>
</dbReference>
<name>I3MHF2_ICTTR</name>
<dbReference type="Pfam" id="PF08227">
    <property type="entry name" value="DASH_Hsk3"/>
    <property type="match status" value="1"/>
</dbReference>
<reference evidence="3" key="2">
    <citation type="submission" date="2025-08" db="UniProtKB">
        <authorList>
            <consortium name="Ensembl"/>
        </authorList>
    </citation>
    <scope>IDENTIFICATION</scope>
</reference>